<dbReference type="SUPFAM" id="SSF51215">
    <property type="entry name" value="Regulatory protein AraC"/>
    <property type="match status" value="1"/>
</dbReference>
<dbReference type="GO" id="GO:0003700">
    <property type="term" value="F:DNA-binding transcription factor activity"/>
    <property type="evidence" value="ECO:0007669"/>
    <property type="project" value="InterPro"/>
</dbReference>
<evidence type="ECO:0000313" key="5">
    <source>
        <dbReference type="EMBL" id="QKJ65701.1"/>
    </source>
</evidence>
<dbReference type="Gene3D" id="1.10.10.60">
    <property type="entry name" value="Homeodomain-like"/>
    <property type="match status" value="1"/>
</dbReference>
<dbReference type="KEGG" id="dee:HQN60_02565"/>
<keyword evidence="2" id="KW-0238">DNA-binding</keyword>
<reference evidence="5 6" key="1">
    <citation type="submission" date="2020-05" db="EMBL/GenBank/DDBJ databases">
        <title>Complete genome sequence of Deefgea sp. D17.</title>
        <authorList>
            <person name="Bae J.-W."/>
            <person name="Han J.E."/>
        </authorList>
    </citation>
    <scope>NUCLEOTIDE SEQUENCE [LARGE SCALE GENOMIC DNA]</scope>
    <source>
        <strain evidence="5 6">D17</strain>
    </source>
</reference>
<dbReference type="PROSITE" id="PS01124">
    <property type="entry name" value="HTH_ARAC_FAMILY_2"/>
    <property type="match status" value="1"/>
</dbReference>
<gene>
    <name evidence="5" type="ORF">HQN60_02565</name>
</gene>
<dbReference type="PROSITE" id="PS00041">
    <property type="entry name" value="HTH_ARAC_FAMILY_1"/>
    <property type="match status" value="1"/>
</dbReference>
<dbReference type="GO" id="GO:0043565">
    <property type="term" value="F:sequence-specific DNA binding"/>
    <property type="evidence" value="ECO:0007669"/>
    <property type="project" value="InterPro"/>
</dbReference>
<organism evidence="5 6">
    <name type="scientific">Deefgea piscis</name>
    <dbReference type="NCBI Taxonomy" id="2739061"/>
    <lineage>
        <taxon>Bacteria</taxon>
        <taxon>Pseudomonadati</taxon>
        <taxon>Pseudomonadota</taxon>
        <taxon>Betaproteobacteria</taxon>
        <taxon>Neisseriales</taxon>
        <taxon>Chitinibacteraceae</taxon>
        <taxon>Deefgea</taxon>
    </lineage>
</organism>
<feature type="domain" description="HTH araC/xylS-type" evidence="4">
    <location>
        <begin position="234"/>
        <end position="332"/>
    </location>
</feature>
<dbReference type="SUPFAM" id="SSF46689">
    <property type="entry name" value="Homeodomain-like"/>
    <property type="match status" value="2"/>
</dbReference>
<evidence type="ECO:0000256" key="3">
    <source>
        <dbReference type="ARBA" id="ARBA00023163"/>
    </source>
</evidence>
<evidence type="ECO:0000256" key="1">
    <source>
        <dbReference type="ARBA" id="ARBA00023015"/>
    </source>
</evidence>
<evidence type="ECO:0000313" key="6">
    <source>
        <dbReference type="Proteomes" id="UP000504844"/>
    </source>
</evidence>
<dbReference type="AlphaFoldDB" id="A0A6M8SM12"/>
<dbReference type="RefSeq" id="WP_173532210.1">
    <property type="nucleotide sequence ID" value="NZ_CP054143.1"/>
</dbReference>
<name>A0A6M8SM12_9NEIS</name>
<protein>
    <submittedName>
        <fullName evidence="5">Helix-turn-helix transcriptional regulator</fullName>
    </submittedName>
</protein>
<keyword evidence="3" id="KW-0804">Transcription</keyword>
<dbReference type="Proteomes" id="UP000504844">
    <property type="component" value="Chromosome"/>
</dbReference>
<accession>A0A6M8SM12</accession>
<dbReference type="SMART" id="SM00342">
    <property type="entry name" value="HTH_ARAC"/>
    <property type="match status" value="1"/>
</dbReference>
<evidence type="ECO:0000256" key="2">
    <source>
        <dbReference type="ARBA" id="ARBA00023125"/>
    </source>
</evidence>
<dbReference type="Pfam" id="PF12833">
    <property type="entry name" value="HTH_18"/>
    <property type="match status" value="1"/>
</dbReference>
<dbReference type="InterPro" id="IPR018060">
    <property type="entry name" value="HTH_AraC"/>
</dbReference>
<dbReference type="PANTHER" id="PTHR43280:SF27">
    <property type="entry name" value="TRANSCRIPTIONAL REGULATOR MTLR"/>
    <property type="match status" value="1"/>
</dbReference>
<dbReference type="InterPro" id="IPR018062">
    <property type="entry name" value="HTH_AraC-typ_CS"/>
</dbReference>
<dbReference type="EMBL" id="CP054143">
    <property type="protein sequence ID" value="QKJ65701.1"/>
    <property type="molecule type" value="Genomic_DNA"/>
</dbReference>
<evidence type="ECO:0000259" key="4">
    <source>
        <dbReference type="PROSITE" id="PS01124"/>
    </source>
</evidence>
<dbReference type="PANTHER" id="PTHR43280">
    <property type="entry name" value="ARAC-FAMILY TRANSCRIPTIONAL REGULATOR"/>
    <property type="match status" value="1"/>
</dbReference>
<dbReference type="InterPro" id="IPR009057">
    <property type="entry name" value="Homeodomain-like_sf"/>
</dbReference>
<keyword evidence="6" id="KW-1185">Reference proteome</keyword>
<proteinExistence type="predicted"/>
<keyword evidence="1" id="KW-0805">Transcription regulation</keyword>
<dbReference type="InterPro" id="IPR037923">
    <property type="entry name" value="HTH-like"/>
</dbReference>
<sequence length="341" mass="38890">MRQCKSATSTMRALPVRCRSDDATTSDECSYTATIADFICYQLNKVYDWLKREVTMLIREWIGNSQGHAWRLNHHVAEHIPFNYHFHPEYELTLTLGAGGQRHIGHDIESITECDLALVAPNQPHSWQAPARSDGAALELQVVLFRLDWLVALTEHGMPELRHLCQWLAQIRQGVVFSPAFTQLLAPRLARLHELTGVKRLIAVLDILSELEKDRAARFIDCEVAQLEPDRRLIKAMTHLQSHYLQPVTLGELAEVAACSVTTLKRLFLQQMKSSFSQELMRLRIAHASHLLLTTDRGIDWVANQSGYPCLSHFYQQFSARLGLSPRAYRRQAKINNHPLG</sequence>